<dbReference type="STRING" id="1128398.Curi_c11620"/>
<sequence length="147" mass="17569">MLKEKILYVNYLIDSILLKIPTKMIYEQSLENEFKNIHYEIYLENHYFISEVSDNTEFAIKNLQKVMPANVRVACCQSCRYGNFCPYGDNDNEIFCFKGIEVNNKDDVCKFFSSNNECYKARSRELLDFCSNYEPISYNEHYTYNDW</sequence>
<dbReference type="HOGENOM" id="CLU_1764795_0_0_9"/>
<keyword evidence="2" id="KW-1185">Reference proteome</keyword>
<organism evidence="1 2">
    <name type="scientific">Gottschalkia acidurici (strain ATCC 7906 / DSM 604 / BCRC 14475 / CIP 104303 / KCTC 5404 / NCIMB 10678 / 9a)</name>
    <name type="common">Clostridium acidurici</name>
    <dbReference type="NCBI Taxonomy" id="1128398"/>
    <lineage>
        <taxon>Bacteria</taxon>
        <taxon>Bacillati</taxon>
        <taxon>Bacillota</taxon>
        <taxon>Tissierellia</taxon>
        <taxon>Tissierellales</taxon>
        <taxon>Gottschalkiaceae</taxon>
        <taxon>Gottschalkia</taxon>
    </lineage>
</organism>
<reference evidence="1 2" key="1">
    <citation type="journal article" date="2012" name="PLoS ONE">
        <title>The purine-utilizing bacterium Clostridium acidurici 9a: a genome-guided metabolic reconsideration.</title>
        <authorList>
            <person name="Hartwich K."/>
            <person name="Poehlein A."/>
            <person name="Daniel R."/>
        </authorList>
    </citation>
    <scope>NUCLEOTIDE SEQUENCE [LARGE SCALE GENOMIC DNA]</scope>
    <source>
        <strain evidence="2">ATCC 7906 / DSM 604 / BCRC 14475 / CIP 104303 / KCTC 5404 / NCIMB 10678 / 9a</strain>
    </source>
</reference>
<name>K0AZN0_GOTA9</name>
<gene>
    <name evidence="1" type="ordered locus">Curi_c11620</name>
</gene>
<dbReference type="AlphaFoldDB" id="K0AZN0"/>
<dbReference type="Proteomes" id="UP000006094">
    <property type="component" value="Chromosome"/>
</dbReference>
<dbReference type="KEGG" id="cad:Curi_c11620"/>
<proteinExistence type="predicted"/>
<evidence type="ECO:0000313" key="2">
    <source>
        <dbReference type="Proteomes" id="UP000006094"/>
    </source>
</evidence>
<dbReference type="EMBL" id="CP003326">
    <property type="protein sequence ID" value="AFS78175.1"/>
    <property type="molecule type" value="Genomic_DNA"/>
</dbReference>
<evidence type="ECO:0000313" key="1">
    <source>
        <dbReference type="EMBL" id="AFS78175.1"/>
    </source>
</evidence>
<dbReference type="RefSeq" id="WP_014967312.1">
    <property type="nucleotide sequence ID" value="NC_018664.1"/>
</dbReference>
<dbReference type="OrthoDB" id="2087097at2"/>
<protein>
    <submittedName>
        <fullName evidence="1">Uncharacterized protein</fullName>
    </submittedName>
</protein>
<accession>K0AZN0</accession>